<proteinExistence type="predicted"/>
<comment type="caution">
    <text evidence="2">The sequence shown here is derived from an EMBL/GenBank/DDBJ whole genome shotgun (WGS) entry which is preliminary data.</text>
</comment>
<feature type="region of interest" description="Disordered" evidence="1">
    <location>
        <begin position="74"/>
        <end position="104"/>
    </location>
</feature>
<keyword evidence="3" id="KW-1185">Reference proteome</keyword>
<organism evidence="2 3">
    <name type="scientific">Oedothorax gibbosus</name>
    <dbReference type="NCBI Taxonomy" id="931172"/>
    <lineage>
        <taxon>Eukaryota</taxon>
        <taxon>Metazoa</taxon>
        <taxon>Ecdysozoa</taxon>
        <taxon>Arthropoda</taxon>
        <taxon>Chelicerata</taxon>
        <taxon>Arachnida</taxon>
        <taxon>Araneae</taxon>
        <taxon>Araneomorphae</taxon>
        <taxon>Entelegynae</taxon>
        <taxon>Araneoidea</taxon>
        <taxon>Linyphiidae</taxon>
        <taxon>Erigoninae</taxon>
        <taxon>Oedothorax</taxon>
    </lineage>
</organism>
<protein>
    <submittedName>
        <fullName evidence="2">Uncharacterized protein</fullName>
    </submittedName>
</protein>
<dbReference type="EMBL" id="JAFNEN010000377">
    <property type="protein sequence ID" value="KAG8184327.1"/>
    <property type="molecule type" value="Genomic_DNA"/>
</dbReference>
<dbReference type="Proteomes" id="UP000827092">
    <property type="component" value="Unassembled WGS sequence"/>
</dbReference>
<name>A0AAV6UIW8_9ARAC</name>
<gene>
    <name evidence="2" type="ORF">JTE90_018732</name>
</gene>
<feature type="compositionally biased region" description="Polar residues" evidence="1">
    <location>
        <begin position="166"/>
        <end position="175"/>
    </location>
</feature>
<reference evidence="2 3" key="1">
    <citation type="journal article" date="2022" name="Nat. Ecol. Evol.">
        <title>A masculinizing supergene underlies an exaggerated male reproductive morph in a spider.</title>
        <authorList>
            <person name="Hendrickx F."/>
            <person name="De Corte Z."/>
            <person name="Sonet G."/>
            <person name="Van Belleghem S.M."/>
            <person name="Kostlbacher S."/>
            <person name="Vangestel C."/>
        </authorList>
    </citation>
    <scope>NUCLEOTIDE SEQUENCE [LARGE SCALE GENOMIC DNA]</scope>
    <source>
        <strain evidence="2">W744_W776</strain>
    </source>
</reference>
<sequence>MGREGAGPALRRRRDLCGKNGTRILTPVDRADVVAAASSATVYLTYGFPMVPSFFPDAAPLSFSVERILAPDFGRRPAEKGPSAEVKEDLMPEEDSCPASESSGDPWPVWVYCSRYSARPSSGESQLFPFLPALYPFNPIGLSSPQKLPTKSGLGPRCMSRRVESPLQTQHASTV</sequence>
<dbReference type="AlphaFoldDB" id="A0AAV6UIW8"/>
<evidence type="ECO:0000256" key="1">
    <source>
        <dbReference type="SAM" id="MobiDB-lite"/>
    </source>
</evidence>
<feature type="region of interest" description="Disordered" evidence="1">
    <location>
        <begin position="146"/>
        <end position="175"/>
    </location>
</feature>
<evidence type="ECO:0000313" key="2">
    <source>
        <dbReference type="EMBL" id="KAG8184327.1"/>
    </source>
</evidence>
<evidence type="ECO:0000313" key="3">
    <source>
        <dbReference type="Proteomes" id="UP000827092"/>
    </source>
</evidence>
<accession>A0AAV6UIW8</accession>